<evidence type="ECO:0000313" key="5">
    <source>
        <dbReference type="EMBL" id="GMG58504.1"/>
    </source>
</evidence>
<evidence type="ECO:0000256" key="3">
    <source>
        <dbReference type="ARBA" id="ARBA00043970"/>
    </source>
</evidence>
<name>A0A9W6Z627_AMBMO</name>
<evidence type="ECO:0000313" key="6">
    <source>
        <dbReference type="Proteomes" id="UP001165063"/>
    </source>
</evidence>
<accession>A0A9W6Z627</accession>
<comment type="caution">
    <text evidence="5">The sequence shown here is derived from an EMBL/GenBank/DDBJ whole genome shotgun (WGS) entry which is preliminary data.</text>
</comment>
<dbReference type="GO" id="GO:0006103">
    <property type="term" value="P:2-oxoglutarate metabolic process"/>
    <property type="evidence" value="ECO:0007669"/>
    <property type="project" value="InterPro"/>
</dbReference>
<feature type="compositionally biased region" description="Low complexity" evidence="4">
    <location>
        <begin position="38"/>
        <end position="47"/>
    </location>
</feature>
<organism evidence="5 6">
    <name type="scientific">Ambrosiozyma monospora</name>
    <name type="common">Yeast</name>
    <name type="synonym">Endomycopsis monosporus</name>
    <dbReference type="NCBI Taxonomy" id="43982"/>
    <lineage>
        <taxon>Eukaryota</taxon>
        <taxon>Fungi</taxon>
        <taxon>Dikarya</taxon>
        <taxon>Ascomycota</taxon>
        <taxon>Saccharomycotina</taxon>
        <taxon>Pichiomycetes</taxon>
        <taxon>Pichiales</taxon>
        <taxon>Pichiaceae</taxon>
        <taxon>Ambrosiozyma</taxon>
    </lineage>
</organism>
<dbReference type="Proteomes" id="UP001165063">
    <property type="component" value="Unassembled WGS sequence"/>
</dbReference>
<dbReference type="EMBL" id="BSXU01008095">
    <property type="protein sequence ID" value="GMG58504.1"/>
    <property type="molecule type" value="Genomic_DNA"/>
</dbReference>
<feature type="region of interest" description="Disordered" evidence="4">
    <location>
        <begin position="25"/>
        <end position="47"/>
    </location>
</feature>
<sequence length="94" mass="9879">MRASLAAFAKYTPLIKFVGGPHPIPKHIPGPPQPHPCAPGSLLPSKASASSLSSASAAAVPFESRNILSKRFRYVPLEEVEIENVTSGGAEVVF</sequence>
<evidence type="ECO:0000256" key="1">
    <source>
        <dbReference type="ARBA" id="ARBA00004173"/>
    </source>
</evidence>
<reference evidence="5" key="1">
    <citation type="submission" date="2023-04" db="EMBL/GenBank/DDBJ databases">
        <title>Ambrosiozyma monospora NBRC 1965.</title>
        <authorList>
            <person name="Ichikawa N."/>
            <person name="Sato H."/>
            <person name="Tonouchi N."/>
        </authorList>
    </citation>
    <scope>NUCLEOTIDE SEQUENCE</scope>
    <source>
        <strain evidence="5">NBRC 1965</strain>
    </source>
</reference>
<gene>
    <name evidence="5" type="ORF">Amon01_000865200</name>
</gene>
<dbReference type="Pfam" id="PF10937">
    <property type="entry name" value="Kgd4-YMR31"/>
    <property type="match status" value="1"/>
</dbReference>
<protein>
    <submittedName>
        <fullName evidence="5">Unnamed protein product</fullName>
    </submittedName>
</protein>
<proteinExistence type="inferred from homology"/>
<keyword evidence="2" id="KW-0496">Mitochondrion</keyword>
<comment type="similarity">
    <text evidence="3">Belongs to the alpha-ketoglutarate dehydrogenase component 4 family.</text>
</comment>
<keyword evidence="6" id="KW-1185">Reference proteome</keyword>
<evidence type="ECO:0000256" key="2">
    <source>
        <dbReference type="ARBA" id="ARBA00023128"/>
    </source>
</evidence>
<dbReference type="OrthoDB" id="2116030at2759"/>
<dbReference type="InterPro" id="IPR020373">
    <property type="entry name" value="Kgd4/YMR-31"/>
</dbReference>
<evidence type="ECO:0000256" key="4">
    <source>
        <dbReference type="SAM" id="MobiDB-lite"/>
    </source>
</evidence>
<comment type="subcellular location">
    <subcellularLocation>
        <location evidence="1">Mitochondrion</location>
    </subcellularLocation>
</comment>
<dbReference type="GO" id="GO:0005739">
    <property type="term" value="C:mitochondrion"/>
    <property type="evidence" value="ECO:0007669"/>
    <property type="project" value="UniProtKB-SubCell"/>
</dbReference>
<dbReference type="AlphaFoldDB" id="A0A9W6Z627"/>
<feature type="compositionally biased region" description="Pro residues" evidence="4">
    <location>
        <begin position="25"/>
        <end position="37"/>
    </location>
</feature>